<reference evidence="4 5" key="1">
    <citation type="submission" date="2020-05" db="EMBL/GenBank/DDBJ databases">
        <title>Actinomadura verrucosospora NRRL-B18236 (PFL_A860) Genome sequencing and assembly.</title>
        <authorList>
            <person name="Samborskyy M."/>
        </authorList>
    </citation>
    <scope>NUCLEOTIDE SEQUENCE [LARGE SCALE GENOMIC DNA]</scope>
    <source>
        <strain evidence="4 5">NRRL:B18236</strain>
    </source>
</reference>
<dbReference type="SUPFAM" id="SSF51569">
    <property type="entry name" value="Aldolase"/>
    <property type="match status" value="1"/>
</dbReference>
<keyword evidence="5" id="KW-1185">Reference proteome</keyword>
<gene>
    <name evidence="4" type="ORF">ACTIVE_1528</name>
</gene>
<proteinExistence type="predicted"/>
<dbReference type="InterPro" id="IPR006268">
    <property type="entry name" value="DAHP_syn_2"/>
</dbReference>
<dbReference type="PANTHER" id="PTHR43018:SF1">
    <property type="entry name" value="PROTEIN AROA(G)"/>
    <property type="match status" value="1"/>
</dbReference>
<evidence type="ECO:0000256" key="2">
    <source>
        <dbReference type="SAM" id="MobiDB-lite"/>
    </source>
</evidence>
<dbReference type="InterPro" id="IPR013785">
    <property type="entry name" value="Aldolase_TIM"/>
</dbReference>
<dbReference type="Proteomes" id="UP000501240">
    <property type="component" value="Chromosome"/>
</dbReference>
<dbReference type="GO" id="GO:0009073">
    <property type="term" value="P:aromatic amino acid family biosynthetic process"/>
    <property type="evidence" value="ECO:0007669"/>
    <property type="project" value="InterPro"/>
</dbReference>
<dbReference type="NCBIfam" id="TIGR01361">
    <property type="entry name" value="DAHP_synth_Bsub"/>
    <property type="match status" value="1"/>
</dbReference>
<sequence length="362" mass="38006">MTVVIVLREAVTPAERWRLVERVGESAATVQVHSPTLLSAGGDAAAVQAAIGADPAVHSVAAIPADYPKAARASAPRGTTLRVGPLTVGGGEFAVIAGPCSVESRDQLLTTARAVHRAGAHALRGGMFKPRTSPYSFQGLGAEAVDLVVETKEVTGLPFVSEIVDVRDVEVMAECVDVLQIGARNMQNYALLREVGMTRIPVLLKRGLAATVDETLLAAEYLLDGGNDQVAICERGIRTFENSYRFTLDLAAVAVFRERTHLPIVVDPSHAAGQTGRVMPLALAAAAGGADGIIVESHCDPATAKCDGNQALPTGDLPELMRRLEYAVSAAGRRLVPHRPGLHRVAGAPRPVPQDAPVRIAS</sequence>
<name>A0A7D3VVV6_ACTVE</name>
<evidence type="ECO:0000259" key="3">
    <source>
        <dbReference type="Pfam" id="PF00793"/>
    </source>
</evidence>
<dbReference type="InterPro" id="IPR052899">
    <property type="entry name" value="Class-I_DAHP_synthase"/>
</dbReference>
<feature type="domain" description="DAHP synthetase I/KDSA" evidence="3">
    <location>
        <begin position="88"/>
        <end position="320"/>
    </location>
</feature>
<dbReference type="EMBL" id="CP053892">
    <property type="protein sequence ID" value="QKG19892.1"/>
    <property type="molecule type" value="Genomic_DNA"/>
</dbReference>
<dbReference type="AlphaFoldDB" id="A0A7D3VVV6"/>
<protein>
    <submittedName>
        <fullName evidence="4">3-deoxy-D-arabinoheptulosonate-7-phosphate synthase</fullName>
        <ecNumber evidence="4">2.5.1.54</ecNumber>
    </submittedName>
</protein>
<evidence type="ECO:0000313" key="4">
    <source>
        <dbReference type="EMBL" id="QKG19892.1"/>
    </source>
</evidence>
<accession>A0A7D3VVV6</accession>
<keyword evidence="1 4" id="KW-0808">Transferase</keyword>
<evidence type="ECO:0000313" key="5">
    <source>
        <dbReference type="Proteomes" id="UP000501240"/>
    </source>
</evidence>
<organism evidence="4 5">
    <name type="scientific">Actinomadura verrucosospora</name>
    <dbReference type="NCBI Taxonomy" id="46165"/>
    <lineage>
        <taxon>Bacteria</taxon>
        <taxon>Bacillati</taxon>
        <taxon>Actinomycetota</taxon>
        <taxon>Actinomycetes</taxon>
        <taxon>Streptosporangiales</taxon>
        <taxon>Thermomonosporaceae</taxon>
        <taxon>Actinomadura</taxon>
    </lineage>
</organism>
<dbReference type="EC" id="2.5.1.54" evidence="4"/>
<dbReference type="Gene3D" id="3.20.20.70">
    <property type="entry name" value="Aldolase class I"/>
    <property type="match status" value="1"/>
</dbReference>
<dbReference type="RefSeq" id="WP_173094263.1">
    <property type="nucleotide sequence ID" value="NZ_CP053892.1"/>
</dbReference>
<dbReference type="GO" id="GO:0003849">
    <property type="term" value="F:3-deoxy-7-phosphoheptulonate synthase activity"/>
    <property type="evidence" value="ECO:0007669"/>
    <property type="project" value="UniProtKB-EC"/>
</dbReference>
<dbReference type="Pfam" id="PF00793">
    <property type="entry name" value="DAHP_synth_1"/>
    <property type="match status" value="1"/>
</dbReference>
<feature type="region of interest" description="Disordered" evidence="2">
    <location>
        <begin position="340"/>
        <end position="362"/>
    </location>
</feature>
<dbReference type="NCBIfam" id="NF009239">
    <property type="entry name" value="PRK12595.1"/>
    <property type="match status" value="1"/>
</dbReference>
<evidence type="ECO:0000256" key="1">
    <source>
        <dbReference type="ARBA" id="ARBA00022679"/>
    </source>
</evidence>
<dbReference type="NCBIfam" id="NF006421">
    <property type="entry name" value="PRK08673.1"/>
    <property type="match status" value="1"/>
</dbReference>
<dbReference type="InterPro" id="IPR006218">
    <property type="entry name" value="DAHP1/KDSA"/>
</dbReference>
<dbReference type="PANTHER" id="PTHR43018">
    <property type="entry name" value="PHOSPHO-2-DEHYDRO-3-DEOXYHEPTONATE ALDOLASE"/>
    <property type="match status" value="1"/>
</dbReference>
<dbReference type="GO" id="GO:0016832">
    <property type="term" value="F:aldehyde-lyase activity"/>
    <property type="evidence" value="ECO:0007669"/>
    <property type="project" value="InterPro"/>
</dbReference>